<gene>
    <name evidence="2" type="ORF">CAEBREN_04648</name>
</gene>
<dbReference type="InParanoid" id="G0NC70"/>
<feature type="region of interest" description="Disordered" evidence="1">
    <location>
        <begin position="139"/>
        <end position="203"/>
    </location>
</feature>
<name>G0NC70_CAEBE</name>
<keyword evidence="3" id="KW-1185">Reference proteome</keyword>
<dbReference type="Proteomes" id="UP000008068">
    <property type="component" value="Unassembled WGS sequence"/>
</dbReference>
<evidence type="ECO:0000313" key="2">
    <source>
        <dbReference type="EMBL" id="EGT57355.1"/>
    </source>
</evidence>
<sequence length="203" mass="23122">MTPPDTPKRTARNDTSRTWVIKENASKNKNIRGVTRKGSELTNGMNQENGGDEEMETSDQITPPDAMPVSRHLNYLQKSHLYQAFEALKSYPNDLQMRHAANDMNVEYEAVVEYFEDLKRRNGIPDPFDPFAYRDKVIGTTDSSNKSNNNQFIPNPWTQRPSGINNSSFKLNASPQPRAQKRASNAAPDFASKFRRQDPEPME</sequence>
<dbReference type="EMBL" id="GL379861">
    <property type="protein sequence ID" value="EGT57355.1"/>
    <property type="molecule type" value="Genomic_DNA"/>
</dbReference>
<dbReference type="AlphaFoldDB" id="G0NC70"/>
<proteinExistence type="predicted"/>
<evidence type="ECO:0000313" key="3">
    <source>
        <dbReference type="Proteomes" id="UP000008068"/>
    </source>
</evidence>
<dbReference type="HOGENOM" id="CLU_1349966_0_0_1"/>
<feature type="compositionally biased region" description="Polar residues" evidence="1">
    <location>
        <begin position="40"/>
        <end position="49"/>
    </location>
</feature>
<feature type="region of interest" description="Disordered" evidence="1">
    <location>
        <begin position="24"/>
        <end position="67"/>
    </location>
</feature>
<organism evidence="3">
    <name type="scientific">Caenorhabditis brenneri</name>
    <name type="common">Nematode worm</name>
    <dbReference type="NCBI Taxonomy" id="135651"/>
    <lineage>
        <taxon>Eukaryota</taxon>
        <taxon>Metazoa</taxon>
        <taxon>Ecdysozoa</taxon>
        <taxon>Nematoda</taxon>
        <taxon>Chromadorea</taxon>
        <taxon>Rhabditida</taxon>
        <taxon>Rhabditina</taxon>
        <taxon>Rhabditomorpha</taxon>
        <taxon>Rhabditoidea</taxon>
        <taxon>Rhabditidae</taxon>
        <taxon>Peloderinae</taxon>
        <taxon>Caenorhabditis</taxon>
    </lineage>
</organism>
<accession>G0NC70</accession>
<feature type="compositionally biased region" description="Polar residues" evidence="1">
    <location>
        <begin position="140"/>
        <end position="177"/>
    </location>
</feature>
<evidence type="ECO:0000256" key="1">
    <source>
        <dbReference type="SAM" id="MobiDB-lite"/>
    </source>
</evidence>
<protein>
    <submittedName>
        <fullName evidence="2">Uncharacterized protein</fullName>
    </submittedName>
</protein>
<reference evidence="3" key="1">
    <citation type="submission" date="2011-07" db="EMBL/GenBank/DDBJ databases">
        <authorList>
            <consortium name="Caenorhabditis brenneri Sequencing and Analysis Consortium"/>
            <person name="Wilson R.K."/>
        </authorList>
    </citation>
    <scope>NUCLEOTIDE SEQUENCE [LARGE SCALE GENOMIC DNA]</scope>
    <source>
        <strain evidence="3">PB2801</strain>
    </source>
</reference>